<evidence type="ECO:0000313" key="3">
    <source>
        <dbReference type="EMBL" id="CEO90313.1"/>
    </source>
</evidence>
<dbReference type="Pfam" id="PF10442">
    <property type="entry name" value="FIST_C"/>
    <property type="match status" value="1"/>
</dbReference>
<feature type="domain" description="FIST" evidence="1">
    <location>
        <begin position="26"/>
        <end position="210"/>
    </location>
</feature>
<dbReference type="AlphaFoldDB" id="A0A0B7MQ94"/>
<organism evidence="3 4">
    <name type="scientific">Syntrophaceticus schinkii</name>
    <dbReference type="NCBI Taxonomy" id="499207"/>
    <lineage>
        <taxon>Bacteria</taxon>
        <taxon>Bacillati</taxon>
        <taxon>Bacillota</taxon>
        <taxon>Clostridia</taxon>
        <taxon>Thermoanaerobacterales</taxon>
        <taxon>Thermoanaerobacterales Family III. Incertae Sedis</taxon>
        <taxon>Syntrophaceticus</taxon>
    </lineage>
</organism>
<keyword evidence="4" id="KW-1185">Reference proteome</keyword>
<protein>
    <recommendedName>
        <fullName evidence="5">FIST C-domain domain-containing protein</fullName>
    </recommendedName>
</protein>
<evidence type="ECO:0000259" key="1">
    <source>
        <dbReference type="SMART" id="SM00897"/>
    </source>
</evidence>
<dbReference type="SMART" id="SM00897">
    <property type="entry name" value="FIST"/>
    <property type="match status" value="1"/>
</dbReference>
<dbReference type="InterPro" id="IPR019494">
    <property type="entry name" value="FIST_C"/>
</dbReference>
<dbReference type="PANTHER" id="PTHR40252">
    <property type="entry name" value="BLR0328 PROTEIN"/>
    <property type="match status" value="1"/>
</dbReference>
<proteinExistence type="predicted"/>
<dbReference type="PANTHER" id="PTHR40252:SF2">
    <property type="entry name" value="BLR0328 PROTEIN"/>
    <property type="match status" value="1"/>
</dbReference>
<evidence type="ECO:0000259" key="2">
    <source>
        <dbReference type="SMART" id="SM01204"/>
    </source>
</evidence>
<dbReference type="Pfam" id="PF08495">
    <property type="entry name" value="FIST"/>
    <property type="match status" value="1"/>
</dbReference>
<dbReference type="RefSeq" id="WP_052835701.1">
    <property type="nucleotide sequence ID" value="NZ_CDRZ01000281.1"/>
</dbReference>
<dbReference type="EMBL" id="CDRZ01000281">
    <property type="protein sequence ID" value="CEO90313.1"/>
    <property type="molecule type" value="Genomic_DNA"/>
</dbReference>
<feature type="domain" description="FIST C-domain" evidence="2">
    <location>
        <begin position="211"/>
        <end position="352"/>
    </location>
</feature>
<evidence type="ECO:0008006" key="5">
    <source>
        <dbReference type="Google" id="ProtNLM"/>
    </source>
</evidence>
<dbReference type="SMART" id="SM01204">
    <property type="entry name" value="FIST_C"/>
    <property type="match status" value="1"/>
</dbReference>
<evidence type="ECO:0000313" key="4">
    <source>
        <dbReference type="Proteomes" id="UP000046155"/>
    </source>
</evidence>
<dbReference type="InterPro" id="IPR013702">
    <property type="entry name" value="FIST_domain_N"/>
</dbReference>
<name>A0A0B7MQ94_9FIRM</name>
<dbReference type="Proteomes" id="UP000046155">
    <property type="component" value="Unassembled WGS sequence"/>
</dbReference>
<reference evidence="4" key="1">
    <citation type="submission" date="2015-01" db="EMBL/GenBank/DDBJ databases">
        <authorList>
            <person name="Manzoor Shahid"/>
            <person name="Zubair Saima"/>
        </authorList>
    </citation>
    <scope>NUCLEOTIDE SEQUENCE [LARGE SCALE GENOMIC DNA]</scope>
    <source>
        <strain evidence="4">Sp3</strain>
    </source>
</reference>
<gene>
    <name evidence="3" type="ORF">SSCH_800004</name>
</gene>
<sequence length="371" mass="40730">MFISIDREGTVEGLQYLLEQAVDNEETLGILILACDANGFTPELVDGVLKQCKKPVFGGVFSQILFNKERLEKGTAVAGIRQPISTAVIRDISDISVDLEEMAAFEWQVLQNKTMFVFVDGLSPHVSALMESMFDCCGLFPNYIGGGAGILTARKPCVFTGEGLLKEAAVFALTDIKSGIGVAHGCKPVAGPMRVTEADRNTIISLNWRPAFEIYREKVEEVSGMSFDNTDFFHLAKGFPFGIVKMAEEMVVRAPVMLDGNSMICGGEVPLNSCVYILKGEKDSLIAGAAKARQLAERSYRQAVKGKSLITFFMDCIYRVFLLHPDFNEEQEAVYKGYPLLGALTIGEIANTGKNYIEYYNMTSVIGLLED</sequence>
<accession>A0A0B7MQ94</accession>